<accession>A0A504WTG6</accession>
<proteinExistence type="predicted"/>
<dbReference type="VEuPathDB" id="TriTrypDB:LdCL_110016400"/>
<feature type="region of interest" description="Disordered" evidence="1">
    <location>
        <begin position="75"/>
        <end position="167"/>
    </location>
</feature>
<dbReference type="VEuPathDB" id="TriTrypDB:LdCL_110016500"/>
<dbReference type="EMBL" id="RHLD01000048">
    <property type="protein sequence ID" value="TPP39886.1"/>
    <property type="molecule type" value="Genomic_DNA"/>
</dbReference>
<feature type="compositionally biased region" description="Polar residues" evidence="1">
    <location>
        <begin position="302"/>
        <end position="315"/>
    </location>
</feature>
<evidence type="ECO:0000313" key="3">
    <source>
        <dbReference type="Proteomes" id="UP000318821"/>
    </source>
</evidence>
<name>A0A504WTG6_LEIDO</name>
<gene>
    <name evidence="2" type="ORF">CGC20_31075</name>
</gene>
<comment type="caution">
    <text evidence="2">The sequence shown here is derived from an EMBL/GenBank/DDBJ whole genome shotgun (WGS) entry which is preliminary data.</text>
</comment>
<evidence type="ECO:0000256" key="1">
    <source>
        <dbReference type="SAM" id="MobiDB-lite"/>
    </source>
</evidence>
<feature type="compositionally biased region" description="Polar residues" evidence="1">
    <location>
        <begin position="75"/>
        <end position="85"/>
    </location>
</feature>
<organism evidence="2 3">
    <name type="scientific">Leishmania donovani</name>
    <dbReference type="NCBI Taxonomy" id="5661"/>
    <lineage>
        <taxon>Eukaryota</taxon>
        <taxon>Discoba</taxon>
        <taxon>Euglenozoa</taxon>
        <taxon>Kinetoplastea</taxon>
        <taxon>Metakinetoplastina</taxon>
        <taxon>Trypanosomatida</taxon>
        <taxon>Trypanosomatidae</taxon>
        <taxon>Leishmaniinae</taxon>
        <taxon>Leishmania</taxon>
    </lineage>
</organism>
<dbReference type="AlphaFoldDB" id="A0A504WTG6"/>
<reference evidence="3" key="1">
    <citation type="submission" date="2019-02" db="EMBL/GenBank/DDBJ databases">
        <title>FDA dAtabase for Regulatory Grade micrObial Sequences (FDA-ARGOS): Supporting development and validation of Infectious Disease Dx tests.</title>
        <authorList>
            <person name="Duncan R."/>
            <person name="Fisher C."/>
            <person name="Tallon L."/>
            <person name="Sadzewicz L."/>
            <person name="Sengamalay N."/>
            <person name="Ott S."/>
            <person name="Godinez A."/>
            <person name="Nagaraj S."/>
            <person name="Vavikolanu K."/>
            <person name="Vyas G."/>
            <person name="Nadendla S."/>
            <person name="Aluvathingal J."/>
            <person name="Sichtig H."/>
        </authorList>
    </citation>
    <scope>NUCLEOTIDE SEQUENCE [LARGE SCALE GENOMIC DNA]</scope>
    <source>
        <strain evidence="3">FDAARGOS_360</strain>
    </source>
</reference>
<dbReference type="Proteomes" id="UP000318821">
    <property type="component" value="Unassembled WGS sequence"/>
</dbReference>
<feature type="compositionally biased region" description="Polar residues" evidence="1">
    <location>
        <begin position="152"/>
        <end position="167"/>
    </location>
</feature>
<protein>
    <submittedName>
        <fullName evidence="2">Uncharacterized protein</fullName>
    </submittedName>
</protein>
<sequence>MLSGAAAGARNANLLYTLRSLHNAHYRVREDVAAVLLQEDFFEEASRGEFYTMSYLRHRIPFLFQLALHTWTPQQSRQATPTSGRTPLHHAAQHSTGEEENDREGNSRRSDSDCPGNDEAACGNPFATSESHCVREENERSQPSMYPATAEPQPSSSSGRPETSLPSEQLTQLALLAVHLLCGDRSRVREGPAEASIASCGPVWDAHTVRNFFEEHRWLVQWTSQVLNAPCEWVNNVANRAVEDVLVAQPQRPFSSGSSNPLRLPSAVGAAPATHQRAPPQQSSLKMAASPVQACSPDVTDLMQSSPCSSSTSADLTEPRLPNLSLLSSHHVGTPPLSQYLSPIGCRTPLSQQPTPPSPSSPAGQRTPRPQPLLNVPAHGESSSGSTPTSTTGMPDRSHYINMLSPEAAKSFMTTAELTVELERQCRRIRHAVVLLESLLVAVGMVEPFLYRRPVCSSPMRSWTRRDSRHRGASGISGFNVADDEDKGDNHDLLGGGYADSAARRQCCLCHLTTMEPSASTGPLAATRHVSNVLDANRDSEYEDEANGGGAGGGLADGAAAASALAVEESSEPPKEFLVRHAMHAFTHMFLSITAVRQRLQAYSHERRHTPSTATVATAAAAAAARASFSLTPLASNGPCNTLGPFSPFSTTISGAANLTVATVNAAAASSPCQRLRQLEELLIDAVQDNFEVLKKSAIAFVAHHSAITEEAICAIDAEGAVFTLQATMMLAHVFAPEVLATHPPGSPGGMALEWILSYVFAGCNGAEVRHHQQQQRHYDTGASGANSSLDCFSLMNSSHSSTSTASHAAEKVPTNIRVGYILAACFTRCQPLMTFIGCVAESKQYNCSRTVAQAVLQYAFALSQTSARLLRTPLPTSS</sequence>
<feature type="compositionally biased region" description="Basic and acidic residues" evidence="1">
    <location>
        <begin position="103"/>
        <end position="112"/>
    </location>
</feature>
<feature type="compositionally biased region" description="Low complexity" evidence="1">
    <location>
        <begin position="382"/>
        <end position="393"/>
    </location>
</feature>
<feature type="compositionally biased region" description="Polar residues" evidence="1">
    <location>
        <begin position="252"/>
        <end position="261"/>
    </location>
</feature>
<evidence type="ECO:0000313" key="2">
    <source>
        <dbReference type="EMBL" id="TPP39886.1"/>
    </source>
</evidence>
<feature type="region of interest" description="Disordered" evidence="1">
    <location>
        <begin position="252"/>
        <end position="317"/>
    </location>
</feature>
<feature type="region of interest" description="Disordered" evidence="1">
    <location>
        <begin position="338"/>
        <end position="399"/>
    </location>
</feature>